<organism evidence="1 2">
    <name type="scientific">Danxiaibacter flavus</name>
    <dbReference type="NCBI Taxonomy" id="3049108"/>
    <lineage>
        <taxon>Bacteria</taxon>
        <taxon>Pseudomonadati</taxon>
        <taxon>Bacteroidota</taxon>
        <taxon>Chitinophagia</taxon>
        <taxon>Chitinophagales</taxon>
        <taxon>Chitinophagaceae</taxon>
        <taxon>Danxiaibacter</taxon>
    </lineage>
</organism>
<accession>A0ABV3ZMK9</accession>
<evidence type="ECO:0000313" key="1">
    <source>
        <dbReference type="EMBL" id="MEX6690316.1"/>
    </source>
</evidence>
<reference evidence="1 2" key="1">
    <citation type="submission" date="2023-07" db="EMBL/GenBank/DDBJ databases">
        <authorList>
            <person name="Lian W.-H."/>
        </authorList>
    </citation>
    <scope>NUCLEOTIDE SEQUENCE [LARGE SCALE GENOMIC DNA]</scope>
    <source>
        <strain evidence="1 2">SYSU DXS3180</strain>
    </source>
</reference>
<dbReference type="RefSeq" id="WP_369331730.1">
    <property type="nucleotide sequence ID" value="NZ_JAULBC010000008.1"/>
</dbReference>
<proteinExistence type="predicted"/>
<keyword evidence="2" id="KW-1185">Reference proteome</keyword>
<sequence length="250" mass="29003">MGEKVLSCLVIFLLFQEGVFAQNKTVFKEDFEKRYLKTPNNSETVFCIGTYTPKQKDAAPLISNSLQVPFGEYYTNYSSCEDSTVKNFYTSVFVYDEVVENNRDFMVIKMDTILDVGKQYRITLKVKIDPCAGYTIDSLGFSFFNDEKAIGKFFREGFENGHFENNISMKEANTCKWQIFKCEFVCNGAGEYLMIGNYRLNNQIKLPKEQKNNCPYRDKQNDNYSKIYNKKDGMLATCYLFLDDIIISEL</sequence>
<dbReference type="EMBL" id="JAULBC010000008">
    <property type="protein sequence ID" value="MEX6690316.1"/>
    <property type="molecule type" value="Genomic_DNA"/>
</dbReference>
<evidence type="ECO:0000313" key="2">
    <source>
        <dbReference type="Proteomes" id="UP001560573"/>
    </source>
</evidence>
<comment type="caution">
    <text evidence="1">The sequence shown here is derived from an EMBL/GenBank/DDBJ whole genome shotgun (WGS) entry which is preliminary data.</text>
</comment>
<name>A0ABV3ZMK9_9BACT</name>
<gene>
    <name evidence="1" type="ORF">QTN47_22590</name>
</gene>
<protein>
    <submittedName>
        <fullName evidence="1">Uncharacterized protein</fullName>
    </submittedName>
</protein>
<dbReference type="Proteomes" id="UP001560573">
    <property type="component" value="Unassembled WGS sequence"/>
</dbReference>